<evidence type="ECO:0000256" key="1">
    <source>
        <dbReference type="SAM" id="MobiDB-lite"/>
    </source>
</evidence>
<evidence type="ECO:0008006" key="4">
    <source>
        <dbReference type="Google" id="ProtNLM"/>
    </source>
</evidence>
<organism evidence="2 3">
    <name type="scientific">Linum trigynum</name>
    <dbReference type="NCBI Taxonomy" id="586398"/>
    <lineage>
        <taxon>Eukaryota</taxon>
        <taxon>Viridiplantae</taxon>
        <taxon>Streptophyta</taxon>
        <taxon>Embryophyta</taxon>
        <taxon>Tracheophyta</taxon>
        <taxon>Spermatophyta</taxon>
        <taxon>Magnoliopsida</taxon>
        <taxon>eudicotyledons</taxon>
        <taxon>Gunneridae</taxon>
        <taxon>Pentapetalae</taxon>
        <taxon>rosids</taxon>
        <taxon>fabids</taxon>
        <taxon>Malpighiales</taxon>
        <taxon>Linaceae</taxon>
        <taxon>Linum</taxon>
    </lineage>
</organism>
<feature type="region of interest" description="Disordered" evidence="1">
    <location>
        <begin position="1"/>
        <end position="135"/>
    </location>
</feature>
<protein>
    <recommendedName>
        <fullName evidence="4">Myb-like domain-containing protein</fullName>
    </recommendedName>
</protein>
<evidence type="ECO:0000313" key="3">
    <source>
        <dbReference type="Proteomes" id="UP001497516"/>
    </source>
</evidence>
<name>A0AAV2EYT0_9ROSI</name>
<dbReference type="AlphaFoldDB" id="A0AAV2EYT0"/>
<evidence type="ECO:0000313" key="2">
    <source>
        <dbReference type="EMBL" id="CAL1391034.1"/>
    </source>
</evidence>
<reference evidence="2 3" key="1">
    <citation type="submission" date="2024-04" db="EMBL/GenBank/DDBJ databases">
        <authorList>
            <person name="Fracassetti M."/>
        </authorList>
    </citation>
    <scope>NUCLEOTIDE SEQUENCE [LARGE SCALE GENOMIC DNA]</scope>
</reference>
<dbReference type="Proteomes" id="UP001497516">
    <property type="component" value="Chromosome 5"/>
</dbReference>
<keyword evidence="3" id="KW-1185">Reference proteome</keyword>
<accession>A0AAV2EYT0</accession>
<sequence length="209" mass="21716">MRYPFSVPSEVPPGASGPITGGSAAKAPAVPIDVPAGPNEPITRGPATKGPAVPSEVPPVANEPITRGPAAKGPAIPSEVPPVANEPITKGPASRAPAAKGPASRGPAGKAPVTVNEPAGKGPIGDGKQGSPWFPSEELKLLKAIDVESPDYFGKIKRNHFPGPTRTVGSYRTKWQKMRKFKEEEINALPSDIGNLLRVLIQKYPPPAK</sequence>
<dbReference type="EMBL" id="OZ034818">
    <property type="protein sequence ID" value="CAL1391034.1"/>
    <property type="molecule type" value="Genomic_DNA"/>
</dbReference>
<proteinExistence type="predicted"/>
<gene>
    <name evidence="2" type="ORF">LTRI10_LOCUS31783</name>
</gene>